<dbReference type="NCBIfam" id="NF033542">
    <property type="entry name" value="transpos_IS110"/>
    <property type="match status" value="1"/>
</dbReference>
<keyword evidence="5" id="KW-1185">Reference proteome</keyword>
<accession>A0ABX9WDL2</accession>
<protein>
    <submittedName>
        <fullName evidence="4">IS110 family transposase</fullName>
    </submittedName>
</protein>
<dbReference type="InterPro" id="IPR047650">
    <property type="entry name" value="Transpos_IS110"/>
</dbReference>
<sequence>MDVVVERAAGLDIAKGSLVACVRVPRDGGGYRVHKRKFSTLTAGLLELAGWLAEHEVTRVGMESTSDYWKPVFYLLEDQFECWLLNARHMRAVPGRKTDMADAEWIADLVAHGLVRPSFVPPVPIRRLRDLTRRRALLTAERTREKQRMEKLLEDAGVKLSIVATDIFGVSARTMIEALIAGERDGQVLAELAKGRMRAKRRDLAQALLGRFNEHHAFLAEMILANVDHLDTMIAQLDARISQQVAPYQAQIDLLDTVPGIDQAGAQAILAEIGPDMSQFPTPGHLASWAGACPGNNKTGGVSRPGKARPGNRWLRAALGIAALGAVRTRNSYAGALFRRIAARRGGKRAHKAVAHSLLTAIWHILAGGVEHHDLGADYHLNRHNPDQLRRRAIAQLERLGYHVDLTPTAA</sequence>
<keyword evidence="1" id="KW-0175">Coiled coil</keyword>
<evidence type="ECO:0000259" key="2">
    <source>
        <dbReference type="Pfam" id="PF01548"/>
    </source>
</evidence>
<dbReference type="PANTHER" id="PTHR33055">
    <property type="entry name" value="TRANSPOSASE FOR INSERTION SEQUENCE ELEMENT IS1111A"/>
    <property type="match status" value="1"/>
</dbReference>
<evidence type="ECO:0000313" key="4">
    <source>
        <dbReference type="EMBL" id="RNL97891.1"/>
    </source>
</evidence>
<dbReference type="Proteomes" id="UP000280698">
    <property type="component" value="Unassembled WGS sequence"/>
</dbReference>
<organism evidence="4 5">
    <name type="scientific">Micromonospora solifontis</name>
    <dbReference type="NCBI Taxonomy" id="2487138"/>
    <lineage>
        <taxon>Bacteria</taxon>
        <taxon>Bacillati</taxon>
        <taxon>Actinomycetota</taxon>
        <taxon>Actinomycetes</taxon>
        <taxon>Micromonosporales</taxon>
        <taxon>Micromonosporaceae</taxon>
        <taxon>Micromonospora</taxon>
    </lineage>
</organism>
<evidence type="ECO:0000259" key="3">
    <source>
        <dbReference type="Pfam" id="PF02371"/>
    </source>
</evidence>
<dbReference type="Pfam" id="PF02371">
    <property type="entry name" value="Transposase_20"/>
    <property type="match status" value="1"/>
</dbReference>
<dbReference type="InterPro" id="IPR003346">
    <property type="entry name" value="Transposase_20"/>
</dbReference>
<gene>
    <name evidence="4" type="ORF">EFE23_17235</name>
</gene>
<feature type="domain" description="Transposase IS116/IS110/IS902 C-terminal" evidence="3">
    <location>
        <begin position="253"/>
        <end position="332"/>
    </location>
</feature>
<feature type="domain" description="Transposase IS110-like N-terminal" evidence="2">
    <location>
        <begin position="9"/>
        <end position="155"/>
    </location>
</feature>
<comment type="caution">
    <text evidence="4">The sequence shown here is derived from an EMBL/GenBank/DDBJ whole genome shotgun (WGS) entry which is preliminary data.</text>
</comment>
<reference evidence="4 5" key="1">
    <citation type="submission" date="2018-11" db="EMBL/GenBank/DDBJ databases">
        <title>Micromonospora sp. PPF5-17, a new actinomycetes isolated from a hot spring soil.</title>
        <authorList>
            <person name="Thawai C."/>
        </authorList>
    </citation>
    <scope>NUCLEOTIDE SEQUENCE [LARGE SCALE GENOMIC DNA]</scope>
    <source>
        <strain evidence="4 5">PPF5-17</strain>
    </source>
</reference>
<dbReference type="EMBL" id="RJLN01000047">
    <property type="protein sequence ID" value="RNL97891.1"/>
    <property type="molecule type" value="Genomic_DNA"/>
</dbReference>
<evidence type="ECO:0000256" key="1">
    <source>
        <dbReference type="SAM" id="Coils"/>
    </source>
</evidence>
<evidence type="ECO:0000313" key="5">
    <source>
        <dbReference type="Proteomes" id="UP000280698"/>
    </source>
</evidence>
<feature type="coiled-coil region" evidence="1">
    <location>
        <begin position="128"/>
        <end position="155"/>
    </location>
</feature>
<dbReference type="PANTHER" id="PTHR33055:SF15">
    <property type="entry name" value="TRANSPOSASE-RELATED"/>
    <property type="match status" value="1"/>
</dbReference>
<name>A0ABX9WDL2_9ACTN</name>
<proteinExistence type="predicted"/>
<dbReference type="Pfam" id="PF01548">
    <property type="entry name" value="DEDD_Tnp_IS110"/>
    <property type="match status" value="1"/>
</dbReference>
<dbReference type="InterPro" id="IPR002525">
    <property type="entry name" value="Transp_IS110-like_N"/>
</dbReference>